<organism evidence="2 3">
    <name type="scientific">Desmophyllum pertusum</name>
    <dbReference type="NCBI Taxonomy" id="174260"/>
    <lineage>
        <taxon>Eukaryota</taxon>
        <taxon>Metazoa</taxon>
        <taxon>Cnidaria</taxon>
        <taxon>Anthozoa</taxon>
        <taxon>Hexacorallia</taxon>
        <taxon>Scleractinia</taxon>
        <taxon>Caryophylliina</taxon>
        <taxon>Caryophylliidae</taxon>
        <taxon>Desmophyllum</taxon>
    </lineage>
</organism>
<proteinExistence type="predicted"/>
<accession>A0A9X0A7K9</accession>
<reference evidence="2" key="1">
    <citation type="submission" date="2023-01" db="EMBL/GenBank/DDBJ databases">
        <title>Genome assembly of the deep-sea coral Lophelia pertusa.</title>
        <authorList>
            <person name="Herrera S."/>
            <person name="Cordes E."/>
        </authorList>
    </citation>
    <scope>NUCLEOTIDE SEQUENCE</scope>
    <source>
        <strain evidence="2">USNM1676648</strain>
        <tissue evidence="2">Polyp</tissue>
    </source>
</reference>
<dbReference type="AlphaFoldDB" id="A0A9X0A7K9"/>
<dbReference type="Proteomes" id="UP001163046">
    <property type="component" value="Unassembled WGS sequence"/>
</dbReference>
<comment type="caution">
    <text evidence="2">The sequence shown here is derived from an EMBL/GenBank/DDBJ whole genome shotgun (WGS) entry which is preliminary data.</text>
</comment>
<evidence type="ECO:0000313" key="2">
    <source>
        <dbReference type="EMBL" id="KAJ7394891.1"/>
    </source>
</evidence>
<dbReference type="EMBL" id="MU825396">
    <property type="protein sequence ID" value="KAJ7394891.1"/>
    <property type="molecule type" value="Genomic_DNA"/>
</dbReference>
<sequence length="206" mass="22851">MASLRRVQQKTASALERAPIPEASSTRRPPSFHGYDSEDVNRWLDKLENYLMLRRIDTASPTALAELVMCLAGPAEDFYYSLPVDQKGNSGLGQFPDTKYALPTAGTVEATAGVTSEQELLAKLLNQKPPSATTPQTTTKDKNILAKLEQLLHKKTEPEEDTILTKLEALIDGKQLKKSKEQRERLLLAKFEELSGKNASTRSKHS</sequence>
<evidence type="ECO:0000256" key="1">
    <source>
        <dbReference type="SAM" id="MobiDB-lite"/>
    </source>
</evidence>
<keyword evidence="3" id="KW-1185">Reference proteome</keyword>
<gene>
    <name evidence="2" type="ORF">OS493_000728</name>
</gene>
<protein>
    <submittedName>
        <fullName evidence="2">Uncharacterized protein</fullName>
    </submittedName>
</protein>
<dbReference type="OrthoDB" id="5985271at2759"/>
<feature type="region of interest" description="Disordered" evidence="1">
    <location>
        <begin position="1"/>
        <end position="37"/>
    </location>
</feature>
<name>A0A9X0A7K9_9CNID</name>
<evidence type="ECO:0000313" key="3">
    <source>
        <dbReference type="Proteomes" id="UP001163046"/>
    </source>
</evidence>